<gene>
    <name evidence="2" type="ORF">FHU36_003553</name>
</gene>
<name>A0A7X0C224_9ACTN</name>
<dbReference type="Pfam" id="PF00144">
    <property type="entry name" value="Beta-lactamase"/>
    <property type="match status" value="1"/>
</dbReference>
<dbReference type="Gene3D" id="3.40.710.10">
    <property type="entry name" value="DD-peptidase/beta-lactamase superfamily"/>
    <property type="match status" value="1"/>
</dbReference>
<sequence>MSKSTTWDMQGSWDAKGGWATQGRCDEHGAAPRGLASAGLDRMRHVLARSVESGAVPGLVALVGRGADTHVEVMGTLRAGGGEPVRRDTLFRMASATKPVTAAAAMILVEECRLRLDDPVDPWLPELADRKVLARIDAPLEETVPAHRPITLRDLLTFTFGFGAVLAPPDAYPIQVAIRELGLDTTAPEFGPDEWIRRLGELPLMRQPGELWQYHTGSDVLGVLIARVAGQSFEAFLRERIFEPLGMKDTGFHVPEDRIHRLPVSYAHDPATGELTVWDEAAGGKYSRPPVFAAGGDGLVSTADDYHAFYRMLLNKGTLGGERVLSRASVELMTTDQLTPGQKTEKDAFGDHFGRHGGYGFGMAVRTHRRDLASPGQFGWDGGLGTSAYADPAEDLVGILLTQTAQDSPDTPGLIKDFWTTAYQATV</sequence>
<reference evidence="2 3" key="1">
    <citation type="submission" date="2020-08" db="EMBL/GenBank/DDBJ databases">
        <title>Sequencing the genomes of 1000 actinobacteria strains.</title>
        <authorList>
            <person name="Klenk H.-P."/>
        </authorList>
    </citation>
    <scope>NUCLEOTIDE SEQUENCE [LARGE SCALE GENOMIC DNA]</scope>
    <source>
        <strain evidence="2 3">DSM 45913</strain>
    </source>
</reference>
<dbReference type="RefSeq" id="WP_246502486.1">
    <property type="nucleotide sequence ID" value="NZ_JACHJB010000002.1"/>
</dbReference>
<dbReference type="AlphaFoldDB" id="A0A7X0C224"/>
<proteinExistence type="predicted"/>
<evidence type="ECO:0000259" key="1">
    <source>
        <dbReference type="Pfam" id="PF00144"/>
    </source>
</evidence>
<protein>
    <submittedName>
        <fullName evidence="2">CubicO group peptidase (Beta-lactamase class C family)</fullName>
    </submittedName>
</protein>
<accession>A0A7X0C224</accession>
<dbReference type="PANTHER" id="PTHR43283">
    <property type="entry name" value="BETA-LACTAMASE-RELATED"/>
    <property type="match status" value="1"/>
</dbReference>
<keyword evidence="3" id="KW-1185">Reference proteome</keyword>
<dbReference type="EMBL" id="JACHJB010000002">
    <property type="protein sequence ID" value="MBB6347008.1"/>
    <property type="molecule type" value="Genomic_DNA"/>
</dbReference>
<dbReference type="Proteomes" id="UP000583800">
    <property type="component" value="Unassembled WGS sequence"/>
</dbReference>
<organism evidence="2 3">
    <name type="scientific">Nonomuraea muscovyensis</name>
    <dbReference type="NCBI Taxonomy" id="1124761"/>
    <lineage>
        <taxon>Bacteria</taxon>
        <taxon>Bacillati</taxon>
        <taxon>Actinomycetota</taxon>
        <taxon>Actinomycetes</taxon>
        <taxon>Streptosporangiales</taxon>
        <taxon>Streptosporangiaceae</taxon>
        <taxon>Nonomuraea</taxon>
    </lineage>
</organism>
<comment type="caution">
    <text evidence="2">The sequence shown here is derived from an EMBL/GenBank/DDBJ whole genome shotgun (WGS) entry which is preliminary data.</text>
</comment>
<dbReference type="InterPro" id="IPR050789">
    <property type="entry name" value="Diverse_Enzym_Activities"/>
</dbReference>
<dbReference type="PANTHER" id="PTHR43283:SF3">
    <property type="entry name" value="BETA-LACTAMASE FAMILY PROTEIN (AFU_ORTHOLOGUE AFUA_5G07500)"/>
    <property type="match status" value="1"/>
</dbReference>
<evidence type="ECO:0000313" key="3">
    <source>
        <dbReference type="Proteomes" id="UP000583800"/>
    </source>
</evidence>
<feature type="domain" description="Beta-lactamase-related" evidence="1">
    <location>
        <begin position="45"/>
        <end position="410"/>
    </location>
</feature>
<evidence type="ECO:0000313" key="2">
    <source>
        <dbReference type="EMBL" id="MBB6347008.1"/>
    </source>
</evidence>
<dbReference type="InterPro" id="IPR001466">
    <property type="entry name" value="Beta-lactam-related"/>
</dbReference>
<dbReference type="InterPro" id="IPR012338">
    <property type="entry name" value="Beta-lactam/transpept-like"/>
</dbReference>
<dbReference type="SUPFAM" id="SSF56601">
    <property type="entry name" value="beta-lactamase/transpeptidase-like"/>
    <property type="match status" value="1"/>
</dbReference>